<keyword evidence="1" id="KW-0472">Membrane</keyword>
<dbReference type="OrthoDB" id="953972at2"/>
<feature type="transmembrane region" description="Helical" evidence="1">
    <location>
        <begin position="7"/>
        <end position="25"/>
    </location>
</feature>
<name>E4RU37_LEAB4</name>
<evidence type="ECO:0008006" key="4">
    <source>
        <dbReference type="Google" id="ProtNLM"/>
    </source>
</evidence>
<evidence type="ECO:0000256" key="1">
    <source>
        <dbReference type="SAM" id="Phobius"/>
    </source>
</evidence>
<feature type="transmembrane region" description="Helical" evidence="1">
    <location>
        <begin position="106"/>
        <end position="125"/>
    </location>
</feature>
<keyword evidence="3" id="KW-1185">Reference proteome</keyword>
<proteinExistence type="predicted"/>
<dbReference type="AlphaFoldDB" id="E4RU37"/>
<reference key="1">
    <citation type="submission" date="2010-11" db="EMBL/GenBank/DDBJ databases">
        <title>The complete genome of Leadbetterella byssophila DSM 17132.</title>
        <authorList>
            <consortium name="US DOE Joint Genome Institute (JGI-PGF)"/>
            <person name="Lucas S."/>
            <person name="Copeland A."/>
            <person name="Lapidus A."/>
            <person name="Glavina del Rio T."/>
            <person name="Dalin E."/>
            <person name="Tice H."/>
            <person name="Bruce D."/>
            <person name="Goodwin L."/>
            <person name="Pitluck S."/>
            <person name="Kyrpides N."/>
            <person name="Mavromatis K."/>
            <person name="Ivanova N."/>
            <person name="Teshima H."/>
            <person name="Brettin T."/>
            <person name="Detter J.C."/>
            <person name="Han C."/>
            <person name="Tapia R."/>
            <person name="Land M."/>
            <person name="Hauser L."/>
            <person name="Markowitz V."/>
            <person name="Cheng J.-F."/>
            <person name="Hugenholtz P."/>
            <person name="Woyke T."/>
            <person name="Wu D."/>
            <person name="Tindall B."/>
            <person name="Pomrenke H.G."/>
            <person name="Brambilla E."/>
            <person name="Klenk H.-P."/>
            <person name="Eisen J.A."/>
        </authorList>
    </citation>
    <scope>NUCLEOTIDE SEQUENCE [LARGE SCALE GENOMIC DNA]</scope>
    <source>
        <strain>DSM 17132</strain>
    </source>
</reference>
<reference evidence="2 3" key="2">
    <citation type="journal article" date="2011" name="Stand. Genomic Sci.">
        <title>Complete genome sequence of Leadbetterella byssophila type strain (4M15).</title>
        <authorList>
            <person name="Abt B."/>
            <person name="Teshima H."/>
            <person name="Lucas S."/>
            <person name="Lapidus A."/>
            <person name="Del Rio T.G."/>
            <person name="Nolan M."/>
            <person name="Tice H."/>
            <person name="Cheng J.F."/>
            <person name="Pitluck S."/>
            <person name="Liolios K."/>
            <person name="Pagani I."/>
            <person name="Ivanova N."/>
            <person name="Mavromatis K."/>
            <person name="Pati A."/>
            <person name="Tapia R."/>
            <person name="Han C."/>
            <person name="Goodwin L."/>
            <person name="Chen A."/>
            <person name="Palaniappan K."/>
            <person name="Land M."/>
            <person name="Hauser L."/>
            <person name="Chang Y.J."/>
            <person name="Jeffries C.D."/>
            <person name="Rohde M."/>
            <person name="Goker M."/>
            <person name="Tindall B.J."/>
            <person name="Detter J.C."/>
            <person name="Woyke T."/>
            <person name="Bristow J."/>
            <person name="Eisen J.A."/>
            <person name="Markowitz V."/>
            <person name="Hugenholtz P."/>
            <person name="Klenk H.P."/>
            <person name="Kyrpides N.C."/>
        </authorList>
    </citation>
    <scope>NUCLEOTIDE SEQUENCE [LARGE SCALE GENOMIC DNA]</scope>
    <source>
        <strain evidence="3">DSM 17132 / JCM 16389 / KACC 11308 / NBRC 106382 / 4M15</strain>
    </source>
</reference>
<feature type="transmembrane region" description="Helical" evidence="1">
    <location>
        <begin position="81"/>
        <end position="99"/>
    </location>
</feature>
<protein>
    <recommendedName>
        <fullName evidence="4">DUF4064 domain-containing protein</fullName>
    </recommendedName>
</protein>
<dbReference type="KEGG" id="lby:Lbys_0225"/>
<sequence>MQNIRPTFLTILCILTFINSGWNIFQGIGNYTSSEVNAGIIQNQFEMIQDRIAEQEGAESMEKIIDAFLSSLTAENLQNNGLATAISSVLTLVGAVLMWSLRKRGFYIYLIGTIAGILAPMLIFGGIGGTFMAMGTAFFGILFVILYGLNLKHMS</sequence>
<dbReference type="RefSeq" id="WP_013407073.1">
    <property type="nucleotide sequence ID" value="NC_014655.1"/>
</dbReference>
<accession>E4RU37</accession>
<evidence type="ECO:0000313" key="3">
    <source>
        <dbReference type="Proteomes" id="UP000007435"/>
    </source>
</evidence>
<feature type="transmembrane region" description="Helical" evidence="1">
    <location>
        <begin position="131"/>
        <end position="149"/>
    </location>
</feature>
<evidence type="ECO:0000313" key="2">
    <source>
        <dbReference type="EMBL" id="ADQ16018.1"/>
    </source>
</evidence>
<keyword evidence="1" id="KW-0812">Transmembrane</keyword>
<dbReference type="HOGENOM" id="CLU_146081_0_0_10"/>
<keyword evidence="1" id="KW-1133">Transmembrane helix</keyword>
<dbReference type="STRING" id="649349.Lbys_0225"/>
<organism evidence="2 3">
    <name type="scientific">Leadbetterella byssophila (strain DSM 17132 / JCM 16389 / KACC 11308 / NBRC 106382 / 4M15)</name>
    <dbReference type="NCBI Taxonomy" id="649349"/>
    <lineage>
        <taxon>Bacteria</taxon>
        <taxon>Pseudomonadati</taxon>
        <taxon>Bacteroidota</taxon>
        <taxon>Cytophagia</taxon>
        <taxon>Cytophagales</taxon>
        <taxon>Leadbetterellaceae</taxon>
        <taxon>Leadbetterella</taxon>
    </lineage>
</organism>
<dbReference type="EMBL" id="CP002305">
    <property type="protein sequence ID" value="ADQ16018.1"/>
    <property type="molecule type" value="Genomic_DNA"/>
</dbReference>
<dbReference type="Proteomes" id="UP000007435">
    <property type="component" value="Chromosome"/>
</dbReference>
<dbReference type="eggNOG" id="ENOG5032QA1">
    <property type="taxonomic scope" value="Bacteria"/>
</dbReference>
<gene>
    <name evidence="2" type="ordered locus">Lbys_0225</name>
</gene>